<dbReference type="AlphaFoldDB" id="A0A0N4ZKZ6"/>
<evidence type="ECO:0000313" key="1">
    <source>
        <dbReference type="Proteomes" id="UP000038045"/>
    </source>
</evidence>
<accession>A0A0N4ZKZ6</accession>
<sequence length="132" mass="15472">MALPRMQFHMKDFKSNMTKFSGCLFNEHWSELMLNKPSLTAALDEAFGDLIVWREGYNYLICFTKHPNEIWCKFETEALTYNSLGINKPIKLQYLREKVDDKETCIFCTTNWIPRDMDSASLFGFNASSLYN</sequence>
<evidence type="ECO:0000313" key="2">
    <source>
        <dbReference type="WBParaSite" id="PTRK_0000877900.1"/>
    </source>
</evidence>
<dbReference type="Proteomes" id="UP000038045">
    <property type="component" value="Unplaced"/>
</dbReference>
<keyword evidence="1" id="KW-1185">Reference proteome</keyword>
<protein>
    <submittedName>
        <fullName evidence="2">DUF1281_C domain-containing protein</fullName>
    </submittedName>
</protein>
<organism evidence="1 2">
    <name type="scientific">Parastrongyloides trichosuri</name>
    <name type="common">Possum-specific nematode worm</name>
    <dbReference type="NCBI Taxonomy" id="131310"/>
    <lineage>
        <taxon>Eukaryota</taxon>
        <taxon>Metazoa</taxon>
        <taxon>Ecdysozoa</taxon>
        <taxon>Nematoda</taxon>
        <taxon>Chromadorea</taxon>
        <taxon>Rhabditida</taxon>
        <taxon>Tylenchina</taxon>
        <taxon>Panagrolaimomorpha</taxon>
        <taxon>Strongyloidoidea</taxon>
        <taxon>Strongyloididae</taxon>
        <taxon>Parastrongyloides</taxon>
    </lineage>
</organism>
<dbReference type="WBParaSite" id="PTRK_0000877900.1">
    <property type="protein sequence ID" value="PTRK_0000877900.1"/>
    <property type="gene ID" value="PTRK_0000877900"/>
</dbReference>
<reference evidence="2" key="1">
    <citation type="submission" date="2017-02" db="UniProtKB">
        <authorList>
            <consortium name="WormBaseParasite"/>
        </authorList>
    </citation>
    <scope>IDENTIFICATION</scope>
</reference>
<proteinExistence type="predicted"/>
<name>A0A0N4ZKZ6_PARTI</name>